<evidence type="ECO:0000313" key="4">
    <source>
        <dbReference type="Proteomes" id="UP001203207"/>
    </source>
</evidence>
<dbReference type="RefSeq" id="WP_250582461.1">
    <property type="nucleotide sequence ID" value="NZ_JAKRVX010000001.1"/>
</dbReference>
<dbReference type="CDD" id="cd00995">
    <property type="entry name" value="PBP2_NikA_DppA_OppA_like"/>
    <property type="match status" value="1"/>
</dbReference>
<reference evidence="3" key="1">
    <citation type="journal article" date="2022" name="Syst. Appl. Microbiol.">
        <title>Natronocalculus amylovorans gen. nov., sp. nov., and Natranaeroarchaeum aerophilus sp. nov., dominant culturable amylolytic natronoarchaea from hypersaline soda lakes in southwestern Siberia.</title>
        <authorList>
            <person name="Sorokin D.Y."/>
            <person name="Elcheninov A.G."/>
            <person name="Khizhniak T.V."/>
            <person name="Koenen M."/>
            <person name="Bale N.J."/>
            <person name="Damste J.S.S."/>
            <person name="Kublanov I.V."/>
        </authorList>
    </citation>
    <scope>NUCLEOTIDE SEQUENCE</scope>
    <source>
        <strain evidence="3">AArc-St2</strain>
    </source>
</reference>
<protein>
    <submittedName>
        <fullName evidence="3">ABC transporter substrate-binding protein</fullName>
    </submittedName>
</protein>
<dbReference type="PROSITE" id="PS51318">
    <property type="entry name" value="TAT"/>
    <property type="match status" value="1"/>
</dbReference>
<gene>
    <name evidence="3" type="ORF">AArcSt2_01515</name>
</gene>
<evidence type="ECO:0000256" key="1">
    <source>
        <dbReference type="ARBA" id="ARBA00022729"/>
    </source>
</evidence>
<evidence type="ECO:0000259" key="2">
    <source>
        <dbReference type="Pfam" id="PF00496"/>
    </source>
</evidence>
<dbReference type="AlphaFoldDB" id="A0AAE3FVA8"/>
<dbReference type="Gene3D" id="3.10.105.10">
    <property type="entry name" value="Dipeptide-binding Protein, Domain 3"/>
    <property type="match status" value="2"/>
</dbReference>
<sequence>MTDRPHPSTISRRTLLASGVALGMTATAGCVREARNIAGRDRREQLTLEIKTPPSDNDPFALRIANHVAEHLEAIGIHAQIMPLEIEELYRQVLINHNFDLYVSQFSHPPLADPDVLFPLTHSSFDSEPGWQNPFGYTDLNCDDLLVSQRTTSGADRLETVHELQQYLSRTQPFVPIAFPDTLTAVRNTRFTGWRQTAPTDPMSLLVLSPTDEHDGDSQVRLVITDARITVNQNPIAAEFRQHGLVSGLLYDSLVRYDRSDQIPWLAESITWNEDDEQTSATVTLRENLTWHDDTDLTAADVAFTYEFYADTSLGRTENPLPTARYRGRSSLVTDVHVTGQRTVLIEFSDAVQEVAETALTLPILPEHIWSEKTGGATIGGIEIDTETTEALVWNNPEPVGSGPFEFVSASDGVELIIARNPDHFLQNVSESDPTIPDRFVSAPQYEELSIEPIASDNSALEMIATDDADATLSNVSPDLVPRIGRESDVRLITSRSRSFYHLGFNTRVAPLGNPHFRRAVARVIDKAGLVEDAFSNYAVPIASILADTEWLDPALSWEGEDPTLPFFATDEGELDVDAAREMLRAEGFQYNDEGELTIVGR</sequence>
<dbReference type="Gene3D" id="3.40.190.10">
    <property type="entry name" value="Periplasmic binding protein-like II"/>
    <property type="match status" value="1"/>
</dbReference>
<reference evidence="3" key="2">
    <citation type="submission" date="2022-02" db="EMBL/GenBank/DDBJ databases">
        <authorList>
            <person name="Elcheninov A.G."/>
            <person name="Sorokin D.Y."/>
            <person name="Kublanov I.V."/>
        </authorList>
    </citation>
    <scope>NUCLEOTIDE SEQUENCE</scope>
    <source>
        <strain evidence="3">AArc-St2</strain>
    </source>
</reference>
<dbReference type="SUPFAM" id="SSF53850">
    <property type="entry name" value="Periplasmic binding protein-like II"/>
    <property type="match status" value="2"/>
</dbReference>
<dbReference type="InterPro" id="IPR000914">
    <property type="entry name" value="SBP_5_dom"/>
</dbReference>
<organism evidence="3 4">
    <name type="scientific">Natronocalculus amylovorans</name>
    <dbReference type="NCBI Taxonomy" id="2917812"/>
    <lineage>
        <taxon>Archaea</taxon>
        <taxon>Methanobacteriati</taxon>
        <taxon>Methanobacteriota</taxon>
        <taxon>Stenosarchaea group</taxon>
        <taxon>Halobacteria</taxon>
        <taxon>Halobacteriales</taxon>
        <taxon>Haloferacaceae</taxon>
        <taxon>Natronocalculus</taxon>
    </lineage>
</organism>
<dbReference type="PANTHER" id="PTHR30290">
    <property type="entry name" value="PERIPLASMIC BINDING COMPONENT OF ABC TRANSPORTER"/>
    <property type="match status" value="1"/>
</dbReference>
<dbReference type="PANTHER" id="PTHR30290:SF64">
    <property type="entry name" value="ABC TRANSPORTER PERIPLASMIC BINDING PROTEIN"/>
    <property type="match status" value="1"/>
</dbReference>
<keyword evidence="1" id="KW-0732">Signal</keyword>
<dbReference type="Proteomes" id="UP001203207">
    <property type="component" value="Unassembled WGS sequence"/>
</dbReference>
<comment type="caution">
    <text evidence="3">The sequence shown here is derived from an EMBL/GenBank/DDBJ whole genome shotgun (WGS) entry which is preliminary data.</text>
</comment>
<dbReference type="GO" id="GO:1904680">
    <property type="term" value="F:peptide transmembrane transporter activity"/>
    <property type="evidence" value="ECO:0007669"/>
    <property type="project" value="TreeGrafter"/>
</dbReference>
<accession>A0AAE3FVA8</accession>
<dbReference type="EMBL" id="JAKRVX010000001">
    <property type="protein sequence ID" value="MCL9815615.1"/>
    <property type="molecule type" value="Genomic_DNA"/>
</dbReference>
<keyword evidence="4" id="KW-1185">Reference proteome</keyword>
<proteinExistence type="predicted"/>
<dbReference type="InterPro" id="IPR006311">
    <property type="entry name" value="TAT_signal"/>
</dbReference>
<dbReference type="GO" id="GO:0015833">
    <property type="term" value="P:peptide transport"/>
    <property type="evidence" value="ECO:0007669"/>
    <property type="project" value="TreeGrafter"/>
</dbReference>
<dbReference type="Pfam" id="PF00496">
    <property type="entry name" value="SBP_bac_5"/>
    <property type="match status" value="1"/>
</dbReference>
<evidence type="ECO:0000313" key="3">
    <source>
        <dbReference type="EMBL" id="MCL9815615.1"/>
    </source>
</evidence>
<name>A0AAE3FVA8_9EURY</name>
<feature type="domain" description="Solute-binding protein family 5" evidence="2">
    <location>
        <begin position="263"/>
        <end position="597"/>
    </location>
</feature>
<dbReference type="InterPro" id="IPR039424">
    <property type="entry name" value="SBP_5"/>
</dbReference>
<dbReference type="PROSITE" id="PS51257">
    <property type="entry name" value="PROKAR_LIPOPROTEIN"/>
    <property type="match status" value="1"/>
</dbReference>